<comment type="caution">
    <text evidence="3">The sequence shown here is derived from an EMBL/GenBank/DDBJ whole genome shotgun (WGS) entry which is preliminary data.</text>
</comment>
<evidence type="ECO:0000313" key="4">
    <source>
        <dbReference type="Proteomes" id="UP000693981"/>
    </source>
</evidence>
<evidence type="ECO:0000313" key="3">
    <source>
        <dbReference type="EMBL" id="KAG7398096.1"/>
    </source>
</evidence>
<proteinExistence type="predicted"/>
<feature type="region of interest" description="Disordered" evidence="2">
    <location>
        <begin position="136"/>
        <end position="173"/>
    </location>
</feature>
<protein>
    <submittedName>
        <fullName evidence="3">Uncharacterized protein</fullName>
    </submittedName>
</protein>
<dbReference type="Proteomes" id="UP000693981">
    <property type="component" value="Unassembled WGS sequence"/>
</dbReference>
<feature type="coiled-coil region" evidence="1">
    <location>
        <begin position="249"/>
        <end position="276"/>
    </location>
</feature>
<name>A0A8T1WXD6_9STRA</name>
<feature type="region of interest" description="Disordered" evidence="2">
    <location>
        <begin position="58"/>
        <end position="91"/>
    </location>
</feature>
<keyword evidence="1" id="KW-0175">Coiled coil</keyword>
<feature type="compositionally biased region" description="Basic and acidic residues" evidence="2">
    <location>
        <begin position="139"/>
        <end position="156"/>
    </location>
</feature>
<gene>
    <name evidence="3" type="ORF">PHYBOEH_011730</name>
</gene>
<feature type="compositionally biased region" description="Gly residues" evidence="2">
    <location>
        <begin position="63"/>
        <end position="75"/>
    </location>
</feature>
<dbReference type="EMBL" id="JAGDFL010000091">
    <property type="protein sequence ID" value="KAG7398096.1"/>
    <property type="molecule type" value="Genomic_DNA"/>
</dbReference>
<keyword evidence="4" id="KW-1185">Reference proteome</keyword>
<dbReference type="AlphaFoldDB" id="A0A8T1WXD6"/>
<accession>A0A8T1WXD6</accession>
<evidence type="ECO:0000256" key="1">
    <source>
        <dbReference type="SAM" id="Coils"/>
    </source>
</evidence>
<feature type="compositionally biased region" description="Basic and acidic residues" evidence="2">
    <location>
        <begin position="78"/>
        <end position="91"/>
    </location>
</feature>
<evidence type="ECO:0000256" key="2">
    <source>
        <dbReference type="SAM" id="MobiDB-lite"/>
    </source>
</evidence>
<dbReference type="OrthoDB" id="120121at2759"/>
<organism evidence="3 4">
    <name type="scientific">Phytophthora boehmeriae</name>
    <dbReference type="NCBI Taxonomy" id="109152"/>
    <lineage>
        <taxon>Eukaryota</taxon>
        <taxon>Sar</taxon>
        <taxon>Stramenopiles</taxon>
        <taxon>Oomycota</taxon>
        <taxon>Peronosporomycetes</taxon>
        <taxon>Peronosporales</taxon>
        <taxon>Peronosporaceae</taxon>
        <taxon>Phytophthora</taxon>
    </lineage>
</organism>
<sequence>MANQLRRGINCLGCAELSQELTQLRQSSQEQAEQDHAQCMAMLQKMQQLVQLNESLIRNSSHSGGGDFESSGGGDTEQTVKKREETGHRDTQIRRLQNIIVQQAKEIELLRRKQQDALADGRVRRATTSVLPIATNQEVARDRGTRDQAEDGRSDTTDIDEEEEDGAKTVDPSRPAVKRHMSYLCKLPLTSLHAKLKSKDLQVRHLQQVVAKMETRFGQLIDRKRSMEQSYQQTAKTQQAHLKKYLAYIQQQAGEKKALERRVHELNQYVSVLEKKIVSSTTLRDTSR</sequence>
<reference evidence="3" key="1">
    <citation type="submission" date="2021-02" db="EMBL/GenBank/DDBJ databases">
        <authorList>
            <person name="Palmer J.M."/>
        </authorList>
    </citation>
    <scope>NUCLEOTIDE SEQUENCE</scope>
    <source>
        <strain evidence="3">SCRP23</strain>
    </source>
</reference>